<dbReference type="SUPFAM" id="SSF53474">
    <property type="entry name" value="alpha/beta-Hydrolases"/>
    <property type="match status" value="1"/>
</dbReference>
<proteinExistence type="predicted"/>
<organism evidence="4">
    <name type="scientific">Fervidobacterium thailandense</name>
    <dbReference type="NCBI Taxonomy" id="1008305"/>
    <lineage>
        <taxon>Bacteria</taxon>
        <taxon>Thermotogati</taxon>
        <taxon>Thermotogota</taxon>
        <taxon>Thermotogae</taxon>
        <taxon>Thermotogales</taxon>
        <taxon>Fervidobacteriaceae</taxon>
        <taxon>Fervidobacterium</taxon>
    </lineage>
</organism>
<protein>
    <submittedName>
        <fullName evidence="4">Alpha/beta hydrolase</fullName>
    </submittedName>
</protein>
<dbReference type="GO" id="GO:0016787">
    <property type="term" value="F:hydrolase activity"/>
    <property type="evidence" value="ECO:0007669"/>
    <property type="project" value="UniProtKB-KW"/>
</dbReference>
<gene>
    <name evidence="4" type="ORF">ENT77_07165</name>
</gene>
<keyword evidence="2" id="KW-0472">Membrane</keyword>
<dbReference type="Pfam" id="PF20434">
    <property type="entry name" value="BD-FAE"/>
    <property type="match status" value="1"/>
</dbReference>
<evidence type="ECO:0000259" key="3">
    <source>
        <dbReference type="Pfam" id="PF20434"/>
    </source>
</evidence>
<dbReference type="AlphaFoldDB" id="A0A7C4RX75"/>
<keyword evidence="2" id="KW-0812">Transmembrane</keyword>
<sequence>MQTAKNNSAKKFILKISLIVIASILGFWNSLVTLVVLLILNVPIIRKTVFGKLPTDPGFKRFARLESYEYIPGRFIDIYYPAEYKQAQKVIMFAHGGGWISGYKKQPNNMSWYRFLTSRGFIVATIQYSRGYKAGIEILISELEKAILFLNQKFRIKISLMGLSAGGHLALLTASRKYQLVGKVVSYYAPADLLDIWEAPSIFARIATLATLKRLPDKDRAIYEKYSPVNNVHDNFPPTLLVHGLKDDVVPYVSSVKMFKKLRETRVPARLLLHPLGGHGFEFVQKDPRTVEILIKTIEFLGE</sequence>
<dbReference type="InterPro" id="IPR029058">
    <property type="entry name" value="AB_hydrolase_fold"/>
</dbReference>
<evidence type="ECO:0000256" key="2">
    <source>
        <dbReference type="SAM" id="Phobius"/>
    </source>
</evidence>
<keyword evidence="2" id="KW-1133">Transmembrane helix</keyword>
<accession>A0A7C4RX75</accession>
<keyword evidence="1 4" id="KW-0378">Hydrolase</keyword>
<feature type="domain" description="BD-FAE-like" evidence="3">
    <location>
        <begin position="76"/>
        <end position="262"/>
    </location>
</feature>
<evidence type="ECO:0000256" key="1">
    <source>
        <dbReference type="ARBA" id="ARBA00022801"/>
    </source>
</evidence>
<dbReference type="Gene3D" id="3.40.50.1820">
    <property type="entry name" value="alpha/beta hydrolase"/>
    <property type="match status" value="1"/>
</dbReference>
<evidence type="ECO:0000313" key="4">
    <source>
        <dbReference type="EMBL" id="HGU40961.1"/>
    </source>
</evidence>
<reference evidence="4" key="1">
    <citation type="journal article" date="2020" name="mSystems">
        <title>Genome- and Community-Level Interaction Insights into Carbon Utilization and Element Cycling Functions of Hydrothermarchaeota in Hydrothermal Sediment.</title>
        <authorList>
            <person name="Zhou Z."/>
            <person name="Liu Y."/>
            <person name="Xu W."/>
            <person name="Pan J."/>
            <person name="Luo Z.H."/>
            <person name="Li M."/>
        </authorList>
    </citation>
    <scope>NUCLEOTIDE SEQUENCE [LARGE SCALE GENOMIC DNA]</scope>
    <source>
        <strain evidence="4">SpSt-609</strain>
    </source>
</reference>
<name>A0A7C4RX75_9BACT</name>
<feature type="transmembrane region" description="Helical" evidence="2">
    <location>
        <begin position="12"/>
        <end position="40"/>
    </location>
</feature>
<dbReference type="InterPro" id="IPR049492">
    <property type="entry name" value="BD-FAE-like_dom"/>
</dbReference>
<dbReference type="InterPro" id="IPR050300">
    <property type="entry name" value="GDXG_lipolytic_enzyme"/>
</dbReference>
<dbReference type="PANTHER" id="PTHR48081">
    <property type="entry name" value="AB HYDROLASE SUPERFAMILY PROTEIN C4A8.06C"/>
    <property type="match status" value="1"/>
</dbReference>
<comment type="caution">
    <text evidence="4">The sequence shown here is derived from an EMBL/GenBank/DDBJ whole genome shotgun (WGS) entry which is preliminary data.</text>
</comment>
<dbReference type="EMBL" id="DSZY01000031">
    <property type="protein sequence ID" value="HGU40961.1"/>
    <property type="molecule type" value="Genomic_DNA"/>
</dbReference>